<accession>A0ABV7LA82</accession>
<keyword evidence="9" id="KW-1133">Transmembrane helix</keyword>
<proteinExistence type="predicted"/>
<evidence type="ECO:0000256" key="6">
    <source>
        <dbReference type="ARBA" id="ARBA00022777"/>
    </source>
</evidence>
<evidence type="ECO:0000313" key="11">
    <source>
        <dbReference type="EMBL" id="MFC3231520.1"/>
    </source>
</evidence>
<protein>
    <recommendedName>
        <fullName evidence="2">histidine kinase</fullName>
        <ecNumber evidence="2">2.7.13.3</ecNumber>
    </recommendedName>
</protein>
<feature type="coiled-coil region" evidence="8">
    <location>
        <begin position="128"/>
        <end position="169"/>
    </location>
</feature>
<keyword evidence="3" id="KW-0597">Phosphoprotein</keyword>
<feature type="transmembrane region" description="Helical" evidence="9">
    <location>
        <begin position="24"/>
        <end position="49"/>
    </location>
</feature>
<dbReference type="InterPro" id="IPR036890">
    <property type="entry name" value="HATPase_C_sf"/>
</dbReference>
<reference evidence="12" key="1">
    <citation type="journal article" date="2019" name="Int. J. Syst. Evol. Microbiol.">
        <title>The Global Catalogue of Microorganisms (GCM) 10K type strain sequencing project: providing services to taxonomists for standard genome sequencing and annotation.</title>
        <authorList>
            <consortium name="The Broad Institute Genomics Platform"/>
            <consortium name="The Broad Institute Genome Sequencing Center for Infectious Disease"/>
            <person name="Wu L."/>
            <person name="Ma J."/>
        </authorList>
    </citation>
    <scope>NUCLEOTIDE SEQUENCE [LARGE SCALE GENOMIC DNA]</scope>
    <source>
        <strain evidence="12">KCTC 42964</strain>
    </source>
</reference>
<dbReference type="Proteomes" id="UP001595528">
    <property type="component" value="Unassembled WGS sequence"/>
</dbReference>
<keyword evidence="9" id="KW-0472">Membrane</keyword>
<evidence type="ECO:0000256" key="4">
    <source>
        <dbReference type="ARBA" id="ARBA00022679"/>
    </source>
</evidence>
<dbReference type="Gene3D" id="3.30.565.10">
    <property type="entry name" value="Histidine kinase-like ATPase, C-terminal domain"/>
    <property type="match status" value="1"/>
</dbReference>
<dbReference type="InterPro" id="IPR058544">
    <property type="entry name" value="ETR1_N"/>
</dbReference>
<evidence type="ECO:0000256" key="7">
    <source>
        <dbReference type="ARBA" id="ARBA00022840"/>
    </source>
</evidence>
<keyword evidence="9" id="KW-0812">Transmembrane</keyword>
<dbReference type="InterPro" id="IPR011102">
    <property type="entry name" value="Sig_transdc_His_kinase_HWE"/>
</dbReference>
<comment type="caution">
    <text evidence="11">The sequence shown here is derived from an EMBL/GenBank/DDBJ whole genome shotgun (WGS) entry which is preliminary data.</text>
</comment>
<name>A0ABV7LA82_9PROT</name>
<evidence type="ECO:0000259" key="10">
    <source>
        <dbReference type="SMART" id="SM00911"/>
    </source>
</evidence>
<organism evidence="11 12">
    <name type="scientific">Marinibaculum pumilum</name>
    <dbReference type="NCBI Taxonomy" id="1766165"/>
    <lineage>
        <taxon>Bacteria</taxon>
        <taxon>Pseudomonadati</taxon>
        <taxon>Pseudomonadota</taxon>
        <taxon>Alphaproteobacteria</taxon>
        <taxon>Rhodospirillales</taxon>
        <taxon>Rhodospirillaceae</taxon>
        <taxon>Marinibaculum</taxon>
    </lineage>
</organism>
<evidence type="ECO:0000256" key="2">
    <source>
        <dbReference type="ARBA" id="ARBA00012438"/>
    </source>
</evidence>
<dbReference type="EMBL" id="JBHRTR010000054">
    <property type="protein sequence ID" value="MFC3231520.1"/>
    <property type="molecule type" value="Genomic_DNA"/>
</dbReference>
<evidence type="ECO:0000313" key="12">
    <source>
        <dbReference type="Proteomes" id="UP001595528"/>
    </source>
</evidence>
<evidence type="ECO:0000256" key="1">
    <source>
        <dbReference type="ARBA" id="ARBA00000085"/>
    </source>
</evidence>
<keyword evidence="6 11" id="KW-0418">Kinase</keyword>
<feature type="domain" description="Signal transduction histidine kinase HWE region" evidence="10">
    <location>
        <begin position="176"/>
        <end position="258"/>
    </location>
</feature>
<gene>
    <name evidence="11" type="ORF">ACFOGJ_30005</name>
</gene>
<dbReference type="SMART" id="SM00911">
    <property type="entry name" value="HWE_HK"/>
    <property type="match status" value="1"/>
</dbReference>
<keyword evidence="8" id="KW-0175">Coiled coil</keyword>
<dbReference type="Pfam" id="PF13581">
    <property type="entry name" value="HATPase_c_2"/>
    <property type="match status" value="1"/>
</dbReference>
<evidence type="ECO:0000256" key="3">
    <source>
        <dbReference type="ARBA" id="ARBA00022553"/>
    </source>
</evidence>
<dbReference type="CDD" id="cd16936">
    <property type="entry name" value="HATPase_RsbW-like"/>
    <property type="match status" value="1"/>
</dbReference>
<dbReference type="PANTHER" id="PTHR41523">
    <property type="entry name" value="TWO-COMPONENT SYSTEM SENSOR PROTEIN"/>
    <property type="match status" value="1"/>
</dbReference>
<dbReference type="EC" id="2.7.13.3" evidence="2"/>
<dbReference type="InterPro" id="IPR003594">
    <property type="entry name" value="HATPase_dom"/>
</dbReference>
<keyword evidence="5" id="KW-0547">Nucleotide-binding</keyword>
<dbReference type="RefSeq" id="WP_379907016.1">
    <property type="nucleotide sequence ID" value="NZ_JBHRTR010000054.1"/>
</dbReference>
<evidence type="ECO:0000256" key="5">
    <source>
        <dbReference type="ARBA" id="ARBA00022741"/>
    </source>
</evidence>
<keyword evidence="4 11" id="KW-0808">Transferase</keyword>
<keyword evidence="12" id="KW-1185">Reference proteome</keyword>
<dbReference type="GO" id="GO:0004673">
    <property type="term" value="F:protein histidine kinase activity"/>
    <property type="evidence" value="ECO:0007669"/>
    <property type="project" value="UniProtKB-EC"/>
</dbReference>
<dbReference type="PANTHER" id="PTHR41523:SF7">
    <property type="entry name" value="HISTIDINE KINASE"/>
    <property type="match status" value="1"/>
</dbReference>
<sequence>MQQLLDAVSYMAHGYCLLWEPWLIALHAGSDIAIALAYFAIPAAIVIFLRRRPDLQFSGLAMLFAAFILFCGLTHVMSAITLWLAVYEVQGALKLATALVSVATAIVIFPLIPKALAIPSPAILQRSNEQLAAEIEAHERTLRELRAMKAELERRVHDRTAEVEEANHRLRILTREVVHRSKNLMAVIRSLAYQTAKTSDDKGDFLDKLTGRLAALADALDAVVRNQWHGAAVEDLLRGQLAHSLDTFPDRIAIAGPDLLVRPEAAQQLGLAIHELATNAVKHGALSGEAGRVRLNWRLSGGAEDPGTAFVLDWQEDWPHRPAPDRDAAATAAHGGFGTMLLERAVPTALRGRASREIGPTGMSYRLEVPLAELRPRDAKEQEERINAAFAADTA</sequence>
<keyword evidence="7" id="KW-0067">ATP-binding</keyword>
<evidence type="ECO:0000256" key="9">
    <source>
        <dbReference type="SAM" id="Phobius"/>
    </source>
</evidence>
<dbReference type="Pfam" id="PF25487">
    <property type="entry name" value="ETR1_N"/>
    <property type="match status" value="1"/>
</dbReference>
<evidence type="ECO:0000256" key="8">
    <source>
        <dbReference type="SAM" id="Coils"/>
    </source>
</evidence>
<comment type="catalytic activity">
    <reaction evidence="1">
        <text>ATP + protein L-histidine = ADP + protein N-phospho-L-histidine.</text>
        <dbReference type="EC" id="2.7.13.3"/>
    </reaction>
</comment>
<feature type="transmembrane region" description="Helical" evidence="9">
    <location>
        <begin position="92"/>
        <end position="112"/>
    </location>
</feature>
<feature type="transmembrane region" description="Helical" evidence="9">
    <location>
        <begin position="61"/>
        <end position="86"/>
    </location>
</feature>
<dbReference type="Pfam" id="PF07536">
    <property type="entry name" value="HWE_HK"/>
    <property type="match status" value="1"/>
</dbReference>